<dbReference type="PROSITE" id="PS00479">
    <property type="entry name" value="ZF_DAG_PE_1"/>
    <property type="match status" value="1"/>
</dbReference>
<dbReference type="InterPro" id="IPR016024">
    <property type="entry name" value="ARM-type_fold"/>
</dbReference>
<protein>
    <recommendedName>
        <fullName evidence="4">Phorbol-ester/DAG-type domain-containing protein</fullName>
    </recommendedName>
</protein>
<keyword evidence="1" id="KW-0479">Metal-binding</keyword>
<comment type="caution">
    <text evidence="5">The sequence shown here is derived from an EMBL/GenBank/DDBJ whole genome shotgun (WGS) entry which is preliminary data.</text>
</comment>
<dbReference type="EMBL" id="LUEZ02000055">
    <property type="protein sequence ID" value="RDB21389.1"/>
    <property type="molecule type" value="Genomic_DNA"/>
</dbReference>
<sequence length="2284" mass="255847">MNASTPPSLRIRVPQIDTNPQHAGNFTSPLGSPTFAVSNGNDIPSLRISTSPQTEAENLKSPTSPSAFRTQFHSKLKTNSRAKTESRKLLAHVLGQLDRRNLPPLIYDAFDDLEDPATDNNLVVLMETVKDAVRLRSKRKDAKLSTQTGTTGALDDDSDDDDERVFSTDATYDLMLQLRDVLIMSVDQGWHILDDESPARQNDEHESGGKINSPFRRPRNSLQPGGRRSRSPSPAGKQIHAPELLSLCISIIASIVMEDCRYRIASPRPSRPPNALQALTLDIAQFLLYTHRHDPNIITKIGFAVIPAFSTFQPEMHGRLITFFETSILRGMLEDLRQIQGVNDIVPTIGSNEDPSHASGTSPIVSIHIDTVQETPHSESGSQWVPWSRSPPSATKVQSTDAPFQSLSLYYLSSLVAPLIATILECVELDSTSDSTSDVLYRFRRLLKFIVDMKVDAYGDILRVVGYHTPKARRSAVDILMTFWPNAVGHVIVSKPFTQAYLIDNPRLHSMDKPHAHQFTPWRFNPKTARPGLKGFSLHDCRSCANIIHGFGLLCPLCMCAVHFDCYDYPEGSHVHQYALASDRNVQRMAMYRFSYILLDRSRNQSGLVRKHRHTFRLVNLFTLCLCFVCRMPLWGCNMQGLSCSSCFQFVHSACISHSELPRCSSTNITSDHMTIDWTELRHSCLDFHRDILQLSNEELGARSFEEISIIHAIAWTQLQIITNGVALGSIVVMQNGRSAAHAMEHRVNEFELHRVVRWCETHLASDRLQCSDTLYEFMVENRLARSEHFMMFDWSNLLYICSIAKSPCAPQHVSCSSSSDLLNVTQPDVIDNRLPSQTFEVVSLSHIRDALGAEFNVHSDITVRLILSHLHHLGLFSRIDHNSLLLDFDDVKEIYCLFPLPLGLDLSTNVEILVSAVEASLSDLDLSVNEFGFLLLVRRLWPNGLASDYALRRLTRSILSWILAEDDRLAIILRDYLAKQKSLPGVRSAKDSVPWPSSQSSRPTPSSSSNNGGDYIAARRTLLSQYVKPWLLALHDQDAKIYAGLIYESCIDTEGFSSGVLGALSDVATKEQLLSQCDKALRWITRLSQVSVAFTIFDELLLLWLESVSIHKLYEEPMSSLFRLFPRETEASNRYSVGLDQVFIPENLTTIDPWRVVMRIATESSEGLSRSLQWLCLFTRSGVEVPLAIFKVFFSQVAIYDSSVSDSLILAKSVLSSTWLKSVGRQELQAMFSELHARLACRIANSLKTGTQVDDSISFIRISLGTCLLLYGCERSKLIELDVIKKEDIQGLPSRRKLNARGSVVVDPIIIDPQLMEALELYITPGIDDLSCLVAKFLNLFLTDSPYLESYEVDNFILRNGRFLASWPGFFQPAVGNDAVTRLFRIILDVTSPYFNVENRQWRSSVADIFYFFFSAMWGDQQEEIRIAVNSFSSSLLPAHFEAISSCWNESLSKAPVSERVRLVAFLIQLRPYFPTWKVLSWEAIVEALLEDDYESRNGYNDDGPAAAHLQLQSLYGLSSGPQSGSEKYNDPDMATLRVSIILLSLQMIADGIAVDSFTLLKIKTHLVRVTGFSEVSVVPSHSGHSFQVQFGEVSEIPEIAHPCVYQLLPVLDAHHPVELTPSAMAGANILDERPVPVLVGSIFVDVSLAMFCTVRDLSSLPVSTLKSLLETICVIIYKHDFESRALRHLQQTLRRAVMRALDILSEDISYDLRQLALSVTQAFIRRWHNFMGSIVYTTIESAARLIASQNHHGQDALAAQAQSLIDTTLTTYAQNGLFTNLLKRQLSRDFFVVLKQVMDTNAKSNPLAPQALRELLLRDVLGRAAETDQAAFQVLLNNIQTYVEVVFHQNYSADLMLFVGQQLTHLARRMSEWTPDVIDPAPLIFVCATVIQHNKARSRDMLSYVDTVMRVLLNRLNVSTESSSRLLQVTATLYRKTHPNDSTPSMNSVLHLMFEVLADGLRLKARVLPSTIKSMIDAITTTEISGSLPPITQHLSSLIGLVDPGIHFLQAHPWQDVSSESDFAASLGVAKLLLQVAGQDPTVMNKLSDYGTERSTHTNLRVRAWNMLALSALMEPKENWYTTLLAQLPSFSYAHHAAMRVYAQSTTSASESAMIDINHAYIGIKLWVLLAQKASTSDSAGDLKTFSVWNELWPPFESIINVFEVEARAGQSLTLGTLVISSIADLLIFLRTAHTPVALHTSMHIATLNRLRNLAPGETITAKLTRALRYMSEPPPEVSFDSMVNQAGKEIVAAEKLRILESRLAQDRRVPERHRREMRATT</sequence>
<evidence type="ECO:0000256" key="1">
    <source>
        <dbReference type="ARBA" id="ARBA00022723"/>
    </source>
</evidence>
<dbReference type="InterPro" id="IPR046349">
    <property type="entry name" value="C1-like_sf"/>
</dbReference>
<reference evidence="5" key="1">
    <citation type="submission" date="2018-04" db="EMBL/GenBank/DDBJ databases">
        <title>Whole genome sequencing of Hypsizygus marmoreus.</title>
        <authorList>
            <person name="Choi I.-G."/>
            <person name="Min B."/>
            <person name="Kim J.-G."/>
            <person name="Kim S."/>
            <person name="Oh Y.-L."/>
            <person name="Kong W.-S."/>
            <person name="Park H."/>
            <person name="Jeong J."/>
            <person name="Song E.-S."/>
        </authorList>
    </citation>
    <scope>NUCLEOTIDE SEQUENCE [LARGE SCALE GENOMIC DNA]</scope>
    <source>
        <strain evidence="5">51987-8</strain>
    </source>
</reference>
<gene>
    <name evidence="5" type="ORF">Hypma_011626</name>
</gene>
<evidence type="ECO:0000259" key="4">
    <source>
        <dbReference type="PROSITE" id="PS50081"/>
    </source>
</evidence>
<accession>A0A369JGT5</accession>
<organism evidence="5 6">
    <name type="scientific">Hypsizygus marmoreus</name>
    <name type="common">White beech mushroom</name>
    <name type="synonym">Agaricus marmoreus</name>
    <dbReference type="NCBI Taxonomy" id="39966"/>
    <lineage>
        <taxon>Eukaryota</taxon>
        <taxon>Fungi</taxon>
        <taxon>Dikarya</taxon>
        <taxon>Basidiomycota</taxon>
        <taxon>Agaricomycotina</taxon>
        <taxon>Agaricomycetes</taxon>
        <taxon>Agaricomycetidae</taxon>
        <taxon>Agaricales</taxon>
        <taxon>Tricholomatineae</taxon>
        <taxon>Lyophyllaceae</taxon>
        <taxon>Hypsizygus</taxon>
    </lineage>
</organism>
<proteinExistence type="predicted"/>
<evidence type="ECO:0000256" key="3">
    <source>
        <dbReference type="SAM" id="MobiDB-lite"/>
    </source>
</evidence>
<dbReference type="Proteomes" id="UP000076154">
    <property type="component" value="Unassembled WGS sequence"/>
</dbReference>
<dbReference type="InterPro" id="IPR002219">
    <property type="entry name" value="PKC_DAG/PE"/>
</dbReference>
<keyword evidence="6" id="KW-1185">Reference proteome</keyword>
<feature type="domain" description="Phorbol-ester/DAG-type" evidence="4">
    <location>
        <begin position="613"/>
        <end position="664"/>
    </location>
</feature>
<evidence type="ECO:0000256" key="2">
    <source>
        <dbReference type="ARBA" id="ARBA00022833"/>
    </source>
</evidence>
<feature type="region of interest" description="Disordered" evidence="3">
    <location>
        <begin position="988"/>
        <end position="1012"/>
    </location>
</feature>
<dbReference type="SUPFAM" id="SSF48371">
    <property type="entry name" value="ARM repeat"/>
    <property type="match status" value="1"/>
</dbReference>
<dbReference type="SUPFAM" id="SSF57889">
    <property type="entry name" value="Cysteine-rich domain"/>
    <property type="match status" value="1"/>
</dbReference>
<name>A0A369JGT5_HYPMA</name>
<feature type="region of interest" description="Disordered" evidence="3">
    <location>
        <begin position="139"/>
        <end position="162"/>
    </location>
</feature>
<dbReference type="CDD" id="cd00029">
    <property type="entry name" value="C1"/>
    <property type="match status" value="1"/>
</dbReference>
<feature type="region of interest" description="Disordered" evidence="3">
    <location>
        <begin position="196"/>
        <end position="237"/>
    </location>
</feature>
<dbReference type="PROSITE" id="PS50081">
    <property type="entry name" value="ZF_DAG_PE_2"/>
    <property type="match status" value="1"/>
</dbReference>
<evidence type="ECO:0000313" key="6">
    <source>
        <dbReference type="Proteomes" id="UP000076154"/>
    </source>
</evidence>
<feature type="compositionally biased region" description="Basic and acidic residues" evidence="3">
    <location>
        <begin position="196"/>
        <end position="208"/>
    </location>
</feature>
<dbReference type="OrthoDB" id="6270916at2759"/>
<dbReference type="InParanoid" id="A0A369JGT5"/>
<feature type="compositionally biased region" description="Low complexity" evidence="3">
    <location>
        <begin position="995"/>
        <end position="1010"/>
    </location>
</feature>
<evidence type="ECO:0000313" key="5">
    <source>
        <dbReference type="EMBL" id="RDB21389.1"/>
    </source>
</evidence>
<dbReference type="STRING" id="39966.A0A369JGT5"/>
<dbReference type="Gene3D" id="3.30.60.20">
    <property type="match status" value="1"/>
</dbReference>
<dbReference type="GO" id="GO:0046872">
    <property type="term" value="F:metal ion binding"/>
    <property type="evidence" value="ECO:0007669"/>
    <property type="project" value="UniProtKB-KW"/>
</dbReference>
<keyword evidence="2" id="KW-0862">Zinc</keyword>